<dbReference type="Proteomes" id="UP000494172">
    <property type="component" value="Unassembled WGS sequence"/>
</dbReference>
<organism evidence="1 2">
    <name type="scientific">Burkholderia arboris</name>
    <dbReference type="NCBI Taxonomy" id="488730"/>
    <lineage>
        <taxon>Bacteria</taxon>
        <taxon>Pseudomonadati</taxon>
        <taxon>Pseudomonadota</taxon>
        <taxon>Betaproteobacteria</taxon>
        <taxon>Burkholderiales</taxon>
        <taxon>Burkholderiaceae</taxon>
        <taxon>Burkholderia</taxon>
        <taxon>Burkholderia cepacia complex</taxon>
    </lineage>
</organism>
<protein>
    <submittedName>
        <fullName evidence="1">Uncharacterized protein</fullName>
    </submittedName>
</protein>
<gene>
    <name evidence="1" type="ORF">BAR24066_02956</name>
</gene>
<dbReference type="EMBL" id="CABVPX010000010">
    <property type="protein sequence ID" value="VWB63644.1"/>
    <property type="molecule type" value="Genomic_DNA"/>
</dbReference>
<proteinExistence type="predicted"/>
<evidence type="ECO:0000313" key="2">
    <source>
        <dbReference type="Proteomes" id="UP000494172"/>
    </source>
</evidence>
<sequence>MQRLENFHEPHPASAQSIARVSNDYCLLNAKIRTFGPEPGKRNSGQ</sequence>
<evidence type="ECO:0000313" key="1">
    <source>
        <dbReference type="EMBL" id="VWB63644.1"/>
    </source>
</evidence>
<name>A0A9Q9SIA8_9BURK</name>
<accession>A0A9Q9SIA8</accession>
<reference evidence="1 2" key="1">
    <citation type="submission" date="2019-09" db="EMBL/GenBank/DDBJ databases">
        <authorList>
            <person name="Depoorter E."/>
        </authorList>
    </citation>
    <scope>NUCLEOTIDE SEQUENCE [LARGE SCALE GENOMIC DNA]</scope>
    <source>
        <strain evidence="1">LMG 24066</strain>
    </source>
</reference>
<comment type="caution">
    <text evidence="1">The sequence shown here is derived from an EMBL/GenBank/DDBJ whole genome shotgun (WGS) entry which is preliminary data.</text>
</comment>
<dbReference type="AlphaFoldDB" id="A0A9Q9SIA8"/>